<dbReference type="InterPro" id="IPR051298">
    <property type="entry name" value="Heme_transport/Cell_adhesion"/>
</dbReference>
<dbReference type="Gene3D" id="4.10.410.20">
    <property type="match status" value="2"/>
</dbReference>
<dbReference type="SMART" id="SM00201">
    <property type="entry name" value="SO"/>
    <property type="match status" value="2"/>
</dbReference>
<dbReference type="PROSITE" id="PS51642">
    <property type="entry name" value="HEMOPEXIN_2"/>
    <property type="match status" value="1"/>
</dbReference>
<dbReference type="AlphaFoldDB" id="A0A6P7KX12"/>
<accession>A0A6P7KX12</accession>
<protein>
    <submittedName>
        <fullName evidence="8">Proteoglycan 4a</fullName>
    </submittedName>
</protein>
<dbReference type="KEGG" id="bspl:114844094"/>
<dbReference type="PANTHER" id="PTHR22917">
    <property type="entry name" value="HEMOPEXIN DOMAIN-CONTAINING PROTEIN"/>
    <property type="match status" value="1"/>
</dbReference>
<keyword evidence="1 5" id="KW-0732">Signal</keyword>
<dbReference type="SMART" id="SM00120">
    <property type="entry name" value="HX"/>
    <property type="match status" value="2"/>
</dbReference>
<dbReference type="InParanoid" id="A0A6P7KX12"/>
<dbReference type="PROSITE" id="PS00524">
    <property type="entry name" value="SMB_1"/>
    <property type="match status" value="2"/>
</dbReference>
<name>A0A6P7KX12_BETSP</name>
<dbReference type="Gene3D" id="2.110.10.10">
    <property type="entry name" value="Hemopexin-like domain"/>
    <property type="match status" value="1"/>
</dbReference>
<dbReference type="Proteomes" id="UP000515150">
    <property type="component" value="Chromosome 17"/>
</dbReference>
<sequence>MKMWLLLLGLAVTSAAAAGPGSCAGRCGEVYTRGQQCACDFSCLQHHECCPDFESTCTTAQSCLGRCGEAFRRGQPCDCDPLCIGYNTCCRDYRLHCDASVSHPRTSQHVTAASAGKRKPQRSSKESNSESEEWFTGAFGLLGRLPARSAVSTHQLQHGVLPASIPTSPNSARGSSPHGYGAPVSHGAPYGPHQGLSSPAAYRPRPSTMQDGAQALGLSVVEGGTEAPGIGLCSDSPINALTALSNGTLLIFKGELFWSVDPVTRTVGPPQGITDTLGVPAPVTTVFTRSNCHRNTYIIKGDQLWRFDENMVMEQGFPKPLASEFPGVMGRISAALAVPATRSSLETVYFFNNGDVIQRFTFSPDSTPSCSARSSLKTQLPRAADVLLSGEISIKVSLKGFPNPVTSALSMPSPQRSDRYHHYVFTGPLFFSVHIADNWPAPTQPDPSSVLVPILSPDAMATNTRTQSVHRPPNSITVWLRCP</sequence>
<evidence type="ECO:0000256" key="5">
    <source>
        <dbReference type="SAM" id="SignalP"/>
    </source>
</evidence>
<dbReference type="Pfam" id="PF00045">
    <property type="entry name" value="Hemopexin"/>
    <property type="match status" value="1"/>
</dbReference>
<evidence type="ECO:0000256" key="3">
    <source>
        <dbReference type="PROSITE-ProRule" id="PRU01011"/>
    </source>
</evidence>
<feature type="domain" description="SMB" evidence="6">
    <location>
        <begin position="65"/>
        <end position="102"/>
    </location>
</feature>
<dbReference type="PROSITE" id="PS50958">
    <property type="entry name" value="SMB_2"/>
    <property type="match status" value="2"/>
</dbReference>
<feature type="region of interest" description="Disordered" evidence="4">
    <location>
        <begin position="108"/>
        <end position="131"/>
    </location>
</feature>
<feature type="region of interest" description="Disordered" evidence="4">
    <location>
        <begin position="161"/>
        <end position="209"/>
    </location>
</feature>
<dbReference type="InterPro" id="IPR036024">
    <property type="entry name" value="Somatomedin_B-like_dom_sf"/>
</dbReference>
<dbReference type="PANTHER" id="PTHR22917:SF8">
    <property type="entry name" value="PROTEOGLYCAN 4 ISOFORM X1"/>
    <property type="match status" value="1"/>
</dbReference>
<dbReference type="SUPFAM" id="SSF90188">
    <property type="entry name" value="Somatomedin B domain"/>
    <property type="match status" value="2"/>
</dbReference>
<gene>
    <name evidence="8" type="primary">prg4a</name>
</gene>
<feature type="compositionally biased region" description="Polar residues" evidence="4">
    <location>
        <begin position="165"/>
        <end position="174"/>
    </location>
</feature>
<reference evidence="8" key="1">
    <citation type="submission" date="2025-08" db="UniProtKB">
        <authorList>
            <consortium name="RefSeq"/>
        </authorList>
    </citation>
    <scope>IDENTIFICATION</scope>
</reference>
<dbReference type="CTD" id="336351"/>
<evidence type="ECO:0000256" key="2">
    <source>
        <dbReference type="ARBA" id="ARBA00023157"/>
    </source>
</evidence>
<evidence type="ECO:0000259" key="6">
    <source>
        <dbReference type="PROSITE" id="PS50958"/>
    </source>
</evidence>
<dbReference type="InterPro" id="IPR001212">
    <property type="entry name" value="Somatomedin_B_dom"/>
</dbReference>
<evidence type="ECO:0000256" key="4">
    <source>
        <dbReference type="SAM" id="MobiDB-lite"/>
    </source>
</evidence>
<feature type="domain" description="SMB" evidence="6">
    <location>
        <begin position="19"/>
        <end position="63"/>
    </location>
</feature>
<evidence type="ECO:0000256" key="1">
    <source>
        <dbReference type="ARBA" id="ARBA00022729"/>
    </source>
</evidence>
<dbReference type="RefSeq" id="XP_028987008.1">
    <property type="nucleotide sequence ID" value="XM_029131175.2"/>
</dbReference>
<feature type="repeat" description="Hemopexin" evidence="3">
    <location>
        <begin position="280"/>
        <end position="328"/>
    </location>
</feature>
<feature type="signal peptide" evidence="5">
    <location>
        <begin position="1"/>
        <end position="17"/>
    </location>
</feature>
<feature type="chain" id="PRO_5028162011" evidence="5">
    <location>
        <begin position="18"/>
        <end position="483"/>
    </location>
</feature>
<dbReference type="GeneID" id="114844094"/>
<dbReference type="OrthoDB" id="413699at2759"/>
<keyword evidence="7" id="KW-1185">Reference proteome</keyword>
<organism evidence="7 8">
    <name type="scientific">Betta splendens</name>
    <name type="common">Siamese fighting fish</name>
    <dbReference type="NCBI Taxonomy" id="158456"/>
    <lineage>
        <taxon>Eukaryota</taxon>
        <taxon>Metazoa</taxon>
        <taxon>Chordata</taxon>
        <taxon>Craniata</taxon>
        <taxon>Vertebrata</taxon>
        <taxon>Euteleostomi</taxon>
        <taxon>Actinopterygii</taxon>
        <taxon>Neopterygii</taxon>
        <taxon>Teleostei</taxon>
        <taxon>Neoteleostei</taxon>
        <taxon>Acanthomorphata</taxon>
        <taxon>Anabantaria</taxon>
        <taxon>Anabantiformes</taxon>
        <taxon>Anabantoidei</taxon>
        <taxon>Osphronemidae</taxon>
        <taxon>Betta</taxon>
    </lineage>
</organism>
<keyword evidence="2" id="KW-1015">Disulfide bond</keyword>
<evidence type="ECO:0000313" key="8">
    <source>
        <dbReference type="RefSeq" id="XP_028987008.1"/>
    </source>
</evidence>
<evidence type="ECO:0000313" key="7">
    <source>
        <dbReference type="Proteomes" id="UP000515150"/>
    </source>
</evidence>
<dbReference type="Pfam" id="PF01033">
    <property type="entry name" value="Somatomedin_B"/>
    <property type="match status" value="2"/>
</dbReference>
<dbReference type="InterPro" id="IPR036375">
    <property type="entry name" value="Hemopexin-like_dom_sf"/>
</dbReference>
<dbReference type="GO" id="GO:0005615">
    <property type="term" value="C:extracellular space"/>
    <property type="evidence" value="ECO:0007669"/>
    <property type="project" value="TreeGrafter"/>
</dbReference>
<dbReference type="SUPFAM" id="SSF50923">
    <property type="entry name" value="Hemopexin-like domain"/>
    <property type="match status" value="1"/>
</dbReference>
<proteinExistence type="predicted"/>
<dbReference type="InterPro" id="IPR018487">
    <property type="entry name" value="Hemopexin-like_repeat"/>
</dbReference>